<evidence type="ECO:0000313" key="2">
    <source>
        <dbReference type="EMBL" id="GFR14765.1"/>
    </source>
</evidence>
<dbReference type="EMBL" id="BMAO01027139">
    <property type="protein sequence ID" value="GFR14765.1"/>
    <property type="molecule type" value="Genomic_DNA"/>
</dbReference>
<reference evidence="2" key="1">
    <citation type="submission" date="2020-07" db="EMBL/GenBank/DDBJ databases">
        <title>Multicomponent nature underlies the extraordinary mechanical properties of spider dragline silk.</title>
        <authorList>
            <person name="Kono N."/>
            <person name="Nakamura H."/>
            <person name="Mori M."/>
            <person name="Yoshida Y."/>
            <person name="Ohtoshi R."/>
            <person name="Malay A.D."/>
            <person name="Moran D.A.P."/>
            <person name="Tomita M."/>
            <person name="Numata K."/>
            <person name="Arakawa K."/>
        </authorList>
    </citation>
    <scope>NUCLEOTIDE SEQUENCE</scope>
</reference>
<organism evidence="2 3">
    <name type="scientific">Trichonephila clavata</name>
    <name type="common">Joro spider</name>
    <name type="synonym">Nephila clavata</name>
    <dbReference type="NCBI Taxonomy" id="2740835"/>
    <lineage>
        <taxon>Eukaryota</taxon>
        <taxon>Metazoa</taxon>
        <taxon>Ecdysozoa</taxon>
        <taxon>Arthropoda</taxon>
        <taxon>Chelicerata</taxon>
        <taxon>Arachnida</taxon>
        <taxon>Araneae</taxon>
        <taxon>Araneomorphae</taxon>
        <taxon>Entelegynae</taxon>
        <taxon>Araneoidea</taxon>
        <taxon>Nephilidae</taxon>
        <taxon>Trichonephila</taxon>
    </lineage>
</organism>
<evidence type="ECO:0000313" key="3">
    <source>
        <dbReference type="Proteomes" id="UP000887116"/>
    </source>
</evidence>
<keyword evidence="3" id="KW-1185">Reference proteome</keyword>
<feature type="compositionally biased region" description="Polar residues" evidence="1">
    <location>
        <begin position="68"/>
        <end position="86"/>
    </location>
</feature>
<dbReference type="Proteomes" id="UP000887116">
    <property type="component" value="Unassembled WGS sequence"/>
</dbReference>
<dbReference type="AlphaFoldDB" id="A0A8X6H428"/>
<evidence type="ECO:0000256" key="1">
    <source>
        <dbReference type="SAM" id="MobiDB-lite"/>
    </source>
</evidence>
<protein>
    <submittedName>
        <fullName evidence="2">Uncharacterized protein</fullName>
    </submittedName>
</protein>
<accession>A0A8X6H428</accession>
<name>A0A8X6H428_TRICU</name>
<sequence>MLSFSGKKSRGEQRTGPVFVGMVSQVKGMERVKFVSISGKNVEEGKEQGLCSTGQGKEATVPKESNGGVLSNGGTQRSTINKVKAW</sequence>
<proteinExistence type="predicted"/>
<comment type="caution">
    <text evidence="2">The sequence shown here is derived from an EMBL/GenBank/DDBJ whole genome shotgun (WGS) entry which is preliminary data.</text>
</comment>
<feature type="region of interest" description="Disordered" evidence="1">
    <location>
        <begin position="45"/>
        <end position="86"/>
    </location>
</feature>
<gene>
    <name evidence="2" type="ORF">TNCT_599871</name>
</gene>